<keyword evidence="9" id="KW-0614">Plasmid</keyword>
<feature type="region of interest" description="Disordered" evidence="7">
    <location>
        <begin position="642"/>
        <end position="671"/>
    </location>
</feature>
<dbReference type="Pfam" id="PF02534">
    <property type="entry name" value="T4SS-DNA_transf"/>
    <property type="match status" value="1"/>
</dbReference>
<dbReference type="Proteomes" id="UP001256827">
    <property type="component" value="Plasmid pBbsI"/>
</dbReference>
<evidence type="ECO:0000256" key="4">
    <source>
        <dbReference type="ARBA" id="ARBA00022692"/>
    </source>
</evidence>
<organism evidence="9 10">
    <name type="scientific">Brevibacillus brevis</name>
    <name type="common">Bacillus brevis</name>
    <dbReference type="NCBI Taxonomy" id="1393"/>
    <lineage>
        <taxon>Bacteria</taxon>
        <taxon>Bacillati</taxon>
        <taxon>Bacillota</taxon>
        <taxon>Bacilli</taxon>
        <taxon>Bacillales</taxon>
        <taxon>Paenibacillaceae</taxon>
        <taxon>Brevibacillus</taxon>
    </lineage>
</organism>
<dbReference type="EMBL" id="CP134052">
    <property type="protein sequence ID" value="WNC17906.1"/>
    <property type="molecule type" value="Genomic_DNA"/>
</dbReference>
<accession>A0ABY9TCX6</accession>
<evidence type="ECO:0000256" key="2">
    <source>
        <dbReference type="ARBA" id="ARBA00008806"/>
    </source>
</evidence>
<dbReference type="SUPFAM" id="SSF52540">
    <property type="entry name" value="P-loop containing nucleoside triphosphate hydrolases"/>
    <property type="match status" value="1"/>
</dbReference>
<dbReference type="Gene3D" id="3.40.50.300">
    <property type="entry name" value="P-loop containing nucleotide triphosphate hydrolases"/>
    <property type="match status" value="1"/>
</dbReference>
<comment type="subcellular location">
    <subcellularLocation>
        <location evidence="1">Cell membrane</location>
        <topology evidence="1">Multi-pass membrane protein</topology>
    </subcellularLocation>
</comment>
<keyword evidence="3" id="KW-1003">Cell membrane</keyword>
<reference evidence="9 10" key="1">
    <citation type="submission" date="2023-09" db="EMBL/GenBank/DDBJ databases">
        <title>Complete Genome and Methylome dissection of Bacillus brevis NEB573 original source of BbsI restriction endonuclease.</title>
        <authorList>
            <person name="Fomenkov A."/>
            <person name="Roberts R.D."/>
        </authorList>
    </citation>
    <scope>NUCLEOTIDE SEQUENCE [LARGE SCALE GENOMIC DNA]</scope>
    <source>
        <strain evidence="9 10">NEB573</strain>
        <plasmid evidence="9 10">pBbsI</plasmid>
    </source>
</reference>
<proteinExistence type="inferred from homology"/>
<evidence type="ECO:0000256" key="7">
    <source>
        <dbReference type="SAM" id="MobiDB-lite"/>
    </source>
</evidence>
<comment type="similarity">
    <text evidence="2">Belongs to the VirD4/TraG family.</text>
</comment>
<evidence type="ECO:0000313" key="10">
    <source>
        <dbReference type="Proteomes" id="UP001256827"/>
    </source>
</evidence>
<feature type="transmembrane region" description="Helical" evidence="8">
    <location>
        <begin position="67"/>
        <end position="86"/>
    </location>
</feature>
<dbReference type="RefSeq" id="WP_310774705.1">
    <property type="nucleotide sequence ID" value="NZ_CP134052.1"/>
</dbReference>
<geneLocation type="plasmid" evidence="9 10">
    <name>pBbsI</name>
</geneLocation>
<keyword evidence="10" id="KW-1185">Reference proteome</keyword>
<evidence type="ECO:0000256" key="6">
    <source>
        <dbReference type="ARBA" id="ARBA00023136"/>
    </source>
</evidence>
<name>A0ABY9TCX6_BREBE</name>
<keyword evidence="6 8" id="KW-0472">Membrane</keyword>
<dbReference type="PANTHER" id="PTHR37937">
    <property type="entry name" value="CONJUGATIVE TRANSFER: DNA TRANSPORT"/>
    <property type="match status" value="1"/>
</dbReference>
<evidence type="ECO:0000256" key="1">
    <source>
        <dbReference type="ARBA" id="ARBA00004651"/>
    </source>
</evidence>
<protein>
    <submittedName>
        <fullName evidence="9">Type IV secretory system conjugative DNA transfer family protein</fullName>
    </submittedName>
</protein>
<keyword evidence="5 8" id="KW-1133">Transmembrane helix</keyword>
<dbReference type="InterPro" id="IPR027417">
    <property type="entry name" value="P-loop_NTPase"/>
</dbReference>
<dbReference type="InterPro" id="IPR051539">
    <property type="entry name" value="T4SS-coupling_protein"/>
</dbReference>
<dbReference type="NCBIfam" id="NF045973">
    <property type="entry name" value="conju_CD1115"/>
    <property type="match status" value="1"/>
</dbReference>
<dbReference type="PANTHER" id="PTHR37937:SF1">
    <property type="entry name" value="CONJUGATIVE TRANSFER: DNA TRANSPORT"/>
    <property type="match status" value="1"/>
</dbReference>
<evidence type="ECO:0000256" key="3">
    <source>
        <dbReference type="ARBA" id="ARBA00022475"/>
    </source>
</evidence>
<dbReference type="CDD" id="cd01127">
    <property type="entry name" value="TrwB_TraG_TraD_VirD4"/>
    <property type="match status" value="1"/>
</dbReference>
<dbReference type="InterPro" id="IPR003688">
    <property type="entry name" value="TraG/VirD4"/>
</dbReference>
<gene>
    <name evidence="9" type="ORF">RGB73_30520</name>
</gene>
<keyword evidence="4 8" id="KW-0812">Transmembrane</keyword>
<evidence type="ECO:0000313" key="9">
    <source>
        <dbReference type="EMBL" id="WNC17906.1"/>
    </source>
</evidence>
<sequence>MRKKMIALSLLGLAALLLVVPTISFVFREFIEGKFNVNVLSVAHMTDVAFSIKTYWGFVSKVDPPNVLGWAMIGFYVVWSVINLIFGGIKAKKKFDQNVAYASHGTARWQTGEEIQKHYYGKDNAGWFLGHTEIEPYRLGGKYAYHPVNGPLNSQMVVIGPPGSKKTTGFMYGNIFHIPFSTRADMIITDPKSELFMYTAKYLENAGYDVHVLDFIHLKYGDMINPIEFITEEKELMEIAQGYVSSVTSSKVAQKSGDPIWEDGETLLLGALIGFVQQKYPPERQTFEEVAKILTSPDIRDPEAALYFFQANGITGAAKDLYDKFLLAEDKLRAGVLVGLAIKLSLFSISGVKKLTSKTTLDIRKLGAKKEKPMAVFILMPDGDKTYAPIINVIVTQMLNQMYKTAYLYGNKLHTRVFMALDELANIGRLPSLIDKLPTMRGRGIIPMMIFQSIVQMKERYKDQWEEILGNCDTQVYLGANEQTTAEYLSKLLGVTTIQIQNQSRNTKPGKVAGDGLSESFSYQQRQLMFPDECRSLDRDYLVIVQGGRQPVMLKKVQYEYWMAEKRICDPKELHELPLLDSQPEVVSVIQEPSAANEEKITDKPADNIQDEIVDIVAVAAPIVIEGMEEMIQAYEQEVAASLETDSEKSDAGDPSTDIELPESVDQPDPVIEDDFDFEIPSIEINNSIPESSLQYEVDMSAFFGTEEKK</sequence>
<evidence type="ECO:0000256" key="5">
    <source>
        <dbReference type="ARBA" id="ARBA00022989"/>
    </source>
</evidence>
<evidence type="ECO:0000256" key="8">
    <source>
        <dbReference type="SAM" id="Phobius"/>
    </source>
</evidence>